<organism evidence="4 5">
    <name type="scientific">Peptostreptococcus anaerobius</name>
    <dbReference type="NCBI Taxonomy" id="1261"/>
    <lineage>
        <taxon>Bacteria</taxon>
        <taxon>Bacillati</taxon>
        <taxon>Bacillota</taxon>
        <taxon>Clostridia</taxon>
        <taxon>Peptostreptococcales</taxon>
        <taxon>Peptostreptococcaceae</taxon>
        <taxon>Peptostreptococcus</taxon>
    </lineage>
</organism>
<evidence type="ECO:0000256" key="2">
    <source>
        <dbReference type="SAM" id="Coils"/>
    </source>
</evidence>
<dbReference type="RefSeq" id="WP_061101917.1">
    <property type="nucleotide sequence ID" value="NZ_KQ961832.1"/>
</dbReference>
<dbReference type="NCBIfam" id="TIGR01554">
    <property type="entry name" value="major_cap_HK97"/>
    <property type="match status" value="1"/>
</dbReference>
<evidence type="ECO:0000313" key="5">
    <source>
        <dbReference type="Proteomes" id="UP000070326"/>
    </source>
</evidence>
<evidence type="ECO:0000259" key="3">
    <source>
        <dbReference type="Pfam" id="PF05065"/>
    </source>
</evidence>
<dbReference type="Pfam" id="PF05065">
    <property type="entry name" value="Phage_capsid"/>
    <property type="match status" value="1"/>
</dbReference>
<protein>
    <submittedName>
        <fullName evidence="4">Phage major capsid protein, HK97 family</fullName>
    </submittedName>
</protein>
<dbReference type="Proteomes" id="UP000070326">
    <property type="component" value="Unassembled WGS sequence"/>
</dbReference>
<evidence type="ECO:0000313" key="4">
    <source>
        <dbReference type="EMBL" id="KXI11467.1"/>
    </source>
</evidence>
<dbReference type="PATRIC" id="fig|1261.5.peg.1375"/>
<dbReference type="SUPFAM" id="SSF56563">
    <property type="entry name" value="Major capsid protein gp5"/>
    <property type="match status" value="1"/>
</dbReference>
<accession>A0A135YQ11</accession>
<dbReference type="EMBL" id="LSQZ01000071">
    <property type="protein sequence ID" value="KXI11467.1"/>
    <property type="molecule type" value="Genomic_DNA"/>
</dbReference>
<comment type="caution">
    <text evidence="4">The sequence shown here is derived from an EMBL/GenBank/DDBJ whole genome shotgun (WGS) entry which is preliminary data.</text>
</comment>
<keyword evidence="2" id="KW-0175">Coiled coil</keyword>
<dbReference type="InterPro" id="IPR024455">
    <property type="entry name" value="Phage_capsid"/>
</dbReference>
<feature type="coiled-coil region" evidence="2">
    <location>
        <begin position="4"/>
        <end position="61"/>
    </location>
</feature>
<sequence length="380" mass="42723">MLLSAEIRRRIENKKAEMKNLRDKGEIEKAHAMIGEIENLNKELEIQLKIEEDEKNSVVNNSSTAVVSDKVDENRAFNKALMNKSMTDAEKKYVADNLVENKAGATGVIGADDVRGGYLLPATHETQIKELRRKRRSLKELVNVKSVTTRTGKFNTEGENALELLNFEELDTLTAKDLKFAQKSWAVKDYGLLIPVANQFIEDTDVNIVDYIGKEFVKASVRTENKAIITEFKKLEAKTIKGPDDIITALNVDLDPAIAENAKIITNQTSFNYLDTLKDKNGYPILQPCLTEPSKKMLKGKVIEVFSDEELSPKTPSNLTFYVGDPEEYLTFYERKGIEVATSAEAGFKEYATWLRVVERFDVGVVDDKALVLCEMAKPV</sequence>
<gene>
    <name evidence="4" type="ORF">HMPREF3195_01372</name>
</gene>
<proteinExistence type="predicted"/>
<comment type="subcellular location">
    <subcellularLocation>
        <location evidence="1">Virion</location>
    </subcellularLocation>
</comment>
<feature type="domain" description="Phage capsid-like C-terminal" evidence="3">
    <location>
        <begin position="116"/>
        <end position="374"/>
    </location>
</feature>
<dbReference type="InterPro" id="IPR054612">
    <property type="entry name" value="Phage_capsid-like_C"/>
</dbReference>
<reference evidence="4 5" key="1">
    <citation type="submission" date="2016-02" db="EMBL/GenBank/DDBJ databases">
        <authorList>
            <person name="Wen L."/>
            <person name="He K."/>
            <person name="Yang H."/>
        </authorList>
    </citation>
    <scope>NUCLEOTIDE SEQUENCE [LARGE SCALE GENOMIC DNA]</scope>
    <source>
        <strain evidence="4 5">MJR8628A</strain>
    </source>
</reference>
<evidence type="ECO:0000256" key="1">
    <source>
        <dbReference type="ARBA" id="ARBA00004328"/>
    </source>
</evidence>
<dbReference type="AlphaFoldDB" id="A0A135YQ11"/>
<name>A0A135YQ11_9FIRM</name>
<dbReference type="STRING" id="1261.HMPREF3195_01372"/>